<gene>
    <name evidence="1" type="ORF">ACHKAR_04770</name>
</gene>
<proteinExistence type="predicted"/>
<evidence type="ECO:0000313" key="2">
    <source>
        <dbReference type="Proteomes" id="UP001610063"/>
    </source>
</evidence>
<comment type="caution">
    <text evidence="1">The sequence shown here is derived from an EMBL/GenBank/DDBJ whole genome shotgun (WGS) entry which is preliminary data.</text>
</comment>
<protein>
    <submittedName>
        <fullName evidence="1">DUF4249 family protein</fullName>
    </submittedName>
</protein>
<organism evidence="1 2">
    <name type="scientific">Marinoscillum luteum</name>
    <dbReference type="NCBI Taxonomy" id="861051"/>
    <lineage>
        <taxon>Bacteria</taxon>
        <taxon>Pseudomonadati</taxon>
        <taxon>Bacteroidota</taxon>
        <taxon>Cytophagia</taxon>
        <taxon>Cytophagales</taxon>
        <taxon>Reichenbachiellaceae</taxon>
        <taxon>Marinoscillum</taxon>
    </lineage>
</organism>
<dbReference type="EMBL" id="JBIPKE010000012">
    <property type="protein sequence ID" value="MFH6982738.1"/>
    <property type="molecule type" value="Genomic_DNA"/>
</dbReference>
<name>A0ABW7N568_9BACT</name>
<keyword evidence="2" id="KW-1185">Reference proteome</keyword>
<reference evidence="1 2" key="1">
    <citation type="journal article" date="2013" name="Int. J. Syst. Evol. Microbiol.">
        <title>Marinoscillum luteum sp. nov., isolated from marine sediment.</title>
        <authorList>
            <person name="Cha I.T."/>
            <person name="Park S.J."/>
            <person name="Kim S.J."/>
            <person name="Kim J.G."/>
            <person name="Jung M.Y."/>
            <person name="Shin K.S."/>
            <person name="Kwon K.K."/>
            <person name="Yang S.H."/>
            <person name="Seo Y.S."/>
            <person name="Rhee S.K."/>
        </authorList>
    </citation>
    <scope>NUCLEOTIDE SEQUENCE [LARGE SCALE GENOMIC DNA]</scope>
    <source>
        <strain evidence="1 2">KCTC 23939</strain>
    </source>
</reference>
<accession>A0ABW7N568</accession>
<dbReference type="RefSeq" id="WP_395416392.1">
    <property type="nucleotide sequence ID" value="NZ_JBIPKE010000012.1"/>
</dbReference>
<dbReference type="Pfam" id="PF14054">
    <property type="entry name" value="DUF4249"/>
    <property type="match status" value="1"/>
</dbReference>
<dbReference type="Proteomes" id="UP001610063">
    <property type="component" value="Unassembled WGS sequence"/>
</dbReference>
<evidence type="ECO:0000313" key="1">
    <source>
        <dbReference type="EMBL" id="MFH6982738.1"/>
    </source>
</evidence>
<dbReference type="InterPro" id="IPR025345">
    <property type="entry name" value="DUF4249"/>
</dbReference>
<sequence length="311" mass="34392">MSRHILQVFLIVTLMHSAGCESPYDFDSEYTEYLIVDGKVTNIGSEVILSYSGKFDANNSTLKPLTGAEVLLEDDAGGSYTFIANTNVYTPPQGFSPKVDETYTLKVLVAGQSIISEPETIHPGFSFHLEAEEVTREVFSPSKVTKTINGLDIIARIDSTIPDNTYVKWDYMVLWTHPYTGQLMRESGASQFKVMSSADLKSSGSSSFSVLFWEDVQRYFYAEGVAGLEPVANFQYHIFVTQTTLSKRAYQYWQQIHAQLKNTGGIFDAVPGTISGNLSIHGADLPVLGYFSAGTAIRQEIVLDDVMILVP</sequence>